<dbReference type="InterPro" id="IPR029069">
    <property type="entry name" value="HotDog_dom_sf"/>
</dbReference>
<gene>
    <name evidence="2" type="ORF">FJZ47_23640</name>
</gene>
<dbReference type="EMBL" id="VGLS01001042">
    <property type="protein sequence ID" value="MBM3226768.1"/>
    <property type="molecule type" value="Genomic_DNA"/>
</dbReference>
<reference evidence="2" key="1">
    <citation type="submission" date="2019-03" db="EMBL/GenBank/DDBJ databases">
        <title>Lake Tanganyika Metagenome-Assembled Genomes (MAGs).</title>
        <authorList>
            <person name="Tran P."/>
        </authorList>
    </citation>
    <scope>NUCLEOTIDE SEQUENCE</scope>
    <source>
        <strain evidence="2">K_DeepCast_65m_m2_066</strain>
    </source>
</reference>
<accession>A0A938B6J6</accession>
<sequence>MVEFNRSVLGVASAPIQYDVEAGAIRKFVEAIGDPDPIYRDAHAAQAAGFRTIVAPPTFLCTFRPQELPDLDVHFGRVRLNGGNQYDYRLPVYAGDTITVTAQYADVVERTGRTGSMVFIYTDLTFTNQHGEVVATGRNTGIMRE</sequence>
<dbReference type="AlphaFoldDB" id="A0A938B6J6"/>
<dbReference type="InterPro" id="IPR039569">
    <property type="entry name" value="FAS1-like_DH_region"/>
</dbReference>
<evidence type="ECO:0000313" key="2">
    <source>
        <dbReference type="EMBL" id="MBM3226768.1"/>
    </source>
</evidence>
<dbReference type="InterPro" id="IPR016709">
    <property type="entry name" value="HadA-like"/>
</dbReference>
<evidence type="ECO:0000259" key="1">
    <source>
        <dbReference type="Pfam" id="PF13452"/>
    </source>
</evidence>
<proteinExistence type="predicted"/>
<name>A0A938B6J6_UNCTE</name>
<dbReference type="Gene3D" id="3.10.129.10">
    <property type="entry name" value="Hotdog Thioesterase"/>
    <property type="match status" value="1"/>
</dbReference>
<dbReference type="PIRSF" id="PIRSF018072">
    <property type="entry name" value="UCP018072"/>
    <property type="match status" value="1"/>
</dbReference>
<dbReference type="Proteomes" id="UP000712673">
    <property type="component" value="Unassembled WGS sequence"/>
</dbReference>
<evidence type="ECO:0000313" key="3">
    <source>
        <dbReference type="Proteomes" id="UP000712673"/>
    </source>
</evidence>
<dbReference type="SUPFAM" id="SSF54637">
    <property type="entry name" value="Thioesterase/thiol ester dehydrase-isomerase"/>
    <property type="match status" value="1"/>
</dbReference>
<feature type="domain" description="FAS1-like dehydratase" evidence="1">
    <location>
        <begin position="8"/>
        <end position="136"/>
    </location>
</feature>
<dbReference type="CDD" id="cd03441">
    <property type="entry name" value="R_hydratase_like"/>
    <property type="match status" value="1"/>
</dbReference>
<protein>
    <submittedName>
        <fullName evidence="2">MaoC family dehydratase</fullName>
    </submittedName>
</protein>
<organism evidence="2 3">
    <name type="scientific">Tectimicrobiota bacterium</name>
    <dbReference type="NCBI Taxonomy" id="2528274"/>
    <lineage>
        <taxon>Bacteria</taxon>
        <taxon>Pseudomonadati</taxon>
        <taxon>Nitrospinota/Tectimicrobiota group</taxon>
        <taxon>Candidatus Tectimicrobiota</taxon>
    </lineage>
</organism>
<comment type="caution">
    <text evidence="2">The sequence shown here is derived from an EMBL/GenBank/DDBJ whole genome shotgun (WGS) entry which is preliminary data.</text>
</comment>
<dbReference type="Pfam" id="PF13452">
    <property type="entry name" value="FAS1_DH_region"/>
    <property type="match status" value="1"/>
</dbReference>